<dbReference type="Proteomes" id="UP000076532">
    <property type="component" value="Unassembled WGS sequence"/>
</dbReference>
<evidence type="ECO:0008006" key="4">
    <source>
        <dbReference type="Google" id="ProtNLM"/>
    </source>
</evidence>
<evidence type="ECO:0000256" key="1">
    <source>
        <dbReference type="SAM" id="MobiDB-lite"/>
    </source>
</evidence>
<organism evidence="2 3">
    <name type="scientific">Athelia psychrophila</name>
    <dbReference type="NCBI Taxonomy" id="1759441"/>
    <lineage>
        <taxon>Eukaryota</taxon>
        <taxon>Fungi</taxon>
        <taxon>Dikarya</taxon>
        <taxon>Basidiomycota</taxon>
        <taxon>Agaricomycotina</taxon>
        <taxon>Agaricomycetes</taxon>
        <taxon>Agaricomycetidae</taxon>
        <taxon>Atheliales</taxon>
        <taxon>Atheliaceae</taxon>
        <taxon>Athelia</taxon>
    </lineage>
</organism>
<reference evidence="2 3" key="1">
    <citation type="journal article" date="2016" name="Mol. Biol. Evol.">
        <title>Comparative Genomics of Early-Diverging Mushroom-Forming Fungi Provides Insights into the Origins of Lignocellulose Decay Capabilities.</title>
        <authorList>
            <person name="Nagy L.G."/>
            <person name="Riley R."/>
            <person name="Tritt A."/>
            <person name="Adam C."/>
            <person name="Daum C."/>
            <person name="Floudas D."/>
            <person name="Sun H."/>
            <person name="Yadav J.S."/>
            <person name="Pangilinan J."/>
            <person name="Larsson K.H."/>
            <person name="Matsuura K."/>
            <person name="Barry K."/>
            <person name="Labutti K."/>
            <person name="Kuo R."/>
            <person name="Ohm R.A."/>
            <person name="Bhattacharya S.S."/>
            <person name="Shirouzu T."/>
            <person name="Yoshinaga Y."/>
            <person name="Martin F.M."/>
            <person name="Grigoriev I.V."/>
            <person name="Hibbett D.S."/>
        </authorList>
    </citation>
    <scope>NUCLEOTIDE SEQUENCE [LARGE SCALE GENOMIC DNA]</scope>
    <source>
        <strain evidence="2 3">CBS 109695</strain>
    </source>
</reference>
<evidence type="ECO:0000313" key="3">
    <source>
        <dbReference type="Proteomes" id="UP000076532"/>
    </source>
</evidence>
<evidence type="ECO:0000313" key="2">
    <source>
        <dbReference type="EMBL" id="KZP08744.1"/>
    </source>
</evidence>
<protein>
    <recommendedName>
        <fullName evidence="4">BTB domain-containing protein</fullName>
    </recommendedName>
</protein>
<keyword evidence="3" id="KW-1185">Reference proteome</keyword>
<feature type="compositionally biased region" description="Basic and acidic residues" evidence="1">
    <location>
        <begin position="69"/>
        <end position="97"/>
    </location>
</feature>
<dbReference type="EMBL" id="KV417715">
    <property type="protein sequence ID" value="KZP08744.1"/>
    <property type="molecule type" value="Genomic_DNA"/>
</dbReference>
<gene>
    <name evidence="2" type="ORF">FIBSPDRAFT_255018</name>
</gene>
<sequence>MSSDSTRPIKPISPIFSINSKADVIVRSSDDIDFYVSRYFLAYASPVFEGLFSIPSPPSPAAAEDSDETKEGVQGRERACRGGGSDRLHGNDEVLTV</sequence>
<accession>A0A165XP41</accession>
<dbReference type="OrthoDB" id="6359816at2759"/>
<feature type="region of interest" description="Disordered" evidence="1">
    <location>
        <begin position="55"/>
        <end position="97"/>
    </location>
</feature>
<dbReference type="AlphaFoldDB" id="A0A165XP41"/>
<name>A0A165XP41_9AGAM</name>
<proteinExistence type="predicted"/>